<dbReference type="Proteomes" id="UP000245609">
    <property type="component" value="Unassembled WGS sequence"/>
</dbReference>
<dbReference type="Pfam" id="PF00067">
    <property type="entry name" value="p450"/>
    <property type="match status" value="1"/>
</dbReference>
<keyword evidence="4" id="KW-0349">Heme</keyword>
<feature type="transmembrane region" description="Helical" evidence="10">
    <location>
        <begin position="12"/>
        <end position="31"/>
    </location>
</feature>
<dbReference type="EMBL" id="MBFS01000350">
    <property type="protein sequence ID" value="PVV02725.1"/>
    <property type="molecule type" value="Genomic_DNA"/>
</dbReference>
<proteinExistence type="inferred from homology"/>
<gene>
    <name evidence="11" type="ORF">BB560_002816</name>
</gene>
<evidence type="ECO:0000256" key="4">
    <source>
        <dbReference type="ARBA" id="ARBA00022617"/>
    </source>
</evidence>
<evidence type="ECO:0000256" key="3">
    <source>
        <dbReference type="ARBA" id="ARBA00010617"/>
    </source>
</evidence>
<keyword evidence="7 10" id="KW-1133">Transmembrane helix</keyword>
<evidence type="ECO:0000256" key="1">
    <source>
        <dbReference type="ARBA" id="ARBA00001971"/>
    </source>
</evidence>
<keyword evidence="9 10" id="KW-0472">Membrane</keyword>
<protein>
    <recommendedName>
        <fullName evidence="13">Cytochrome P450</fullName>
    </recommendedName>
</protein>
<reference evidence="11 12" key="1">
    <citation type="journal article" date="2018" name="MBio">
        <title>Comparative Genomics Reveals the Core Gene Toolbox for the Fungus-Insect Symbiosis.</title>
        <authorList>
            <person name="Wang Y."/>
            <person name="Stata M."/>
            <person name="Wang W."/>
            <person name="Stajich J.E."/>
            <person name="White M.M."/>
            <person name="Moncalvo J.M."/>
        </authorList>
    </citation>
    <scope>NUCLEOTIDE SEQUENCE [LARGE SCALE GENOMIC DNA]</scope>
    <source>
        <strain evidence="11 12">SC-DP-2</strain>
    </source>
</reference>
<dbReference type="SUPFAM" id="SSF48264">
    <property type="entry name" value="Cytochrome P450"/>
    <property type="match status" value="1"/>
</dbReference>
<accession>A0A2T9ZDS3</accession>
<organism evidence="11 12">
    <name type="scientific">Smittium megazygosporum</name>
    <dbReference type="NCBI Taxonomy" id="133381"/>
    <lineage>
        <taxon>Eukaryota</taxon>
        <taxon>Fungi</taxon>
        <taxon>Fungi incertae sedis</taxon>
        <taxon>Zoopagomycota</taxon>
        <taxon>Kickxellomycotina</taxon>
        <taxon>Harpellomycetes</taxon>
        <taxon>Harpellales</taxon>
        <taxon>Legeriomycetaceae</taxon>
        <taxon>Smittium</taxon>
    </lineage>
</organism>
<dbReference type="InterPro" id="IPR001128">
    <property type="entry name" value="Cyt_P450"/>
</dbReference>
<evidence type="ECO:0000256" key="5">
    <source>
        <dbReference type="ARBA" id="ARBA00022692"/>
    </source>
</evidence>
<evidence type="ECO:0000313" key="12">
    <source>
        <dbReference type="Proteomes" id="UP000245609"/>
    </source>
</evidence>
<dbReference type="GO" id="GO:0016020">
    <property type="term" value="C:membrane"/>
    <property type="evidence" value="ECO:0007669"/>
    <property type="project" value="UniProtKB-SubCell"/>
</dbReference>
<sequence length="483" mass="56290">MPFYESGGVYWNFIIIIPLCLIFLNVLKYISKRLIFNQHRKSPSPVLMKNYELAKDSNLLEYIEEFQKAGYVSKFINSKSDFVLGKDNLHLFNGLPENVFSSIIVSKKVFHKSWTSLNHFESGLYNVNLAPILYKNISRLMQKFEYVIHENINKDIELFLQNDHVFIENISEYVSEILIDFAIWLCYGDSSKKDPEFLYSIMLLLGKEASFCEKNIGNVLKFRKSNPERARDYLKDFVLKGKFRKINENIMDENNCLVKFILENQNQLGFSDNVYDISLPDHLYLFVTLLGHSLSNFLIDISLDPRAFRNLEIEQKNLISKYGRVIKTEYLDEMAYLDAAIAESSRLSRDGVSMKEALSDIFLQNGVMIPKGALAKFNILTYTRCPEIFLEEPHSYIPERHFRLGTKLGLPSKYNIMWGLARQCPYAKHCSNFMKLFVATIIRSYEISQGYSENANRHDGYFFENLVQHAKTSLYLKRRDIST</sequence>
<name>A0A2T9ZDS3_9FUNG</name>
<dbReference type="GO" id="GO:0005506">
    <property type="term" value="F:iron ion binding"/>
    <property type="evidence" value="ECO:0007669"/>
    <property type="project" value="InterPro"/>
</dbReference>
<dbReference type="GO" id="GO:0020037">
    <property type="term" value="F:heme binding"/>
    <property type="evidence" value="ECO:0007669"/>
    <property type="project" value="InterPro"/>
</dbReference>
<evidence type="ECO:0000256" key="7">
    <source>
        <dbReference type="ARBA" id="ARBA00022989"/>
    </source>
</evidence>
<evidence type="ECO:0000256" key="8">
    <source>
        <dbReference type="ARBA" id="ARBA00023033"/>
    </source>
</evidence>
<comment type="cofactor">
    <cofactor evidence="1">
        <name>heme</name>
        <dbReference type="ChEBI" id="CHEBI:30413"/>
    </cofactor>
</comment>
<evidence type="ECO:0008006" key="13">
    <source>
        <dbReference type="Google" id="ProtNLM"/>
    </source>
</evidence>
<dbReference type="STRING" id="133381.A0A2T9ZDS3"/>
<keyword evidence="5 10" id="KW-0812">Transmembrane</keyword>
<evidence type="ECO:0000256" key="6">
    <source>
        <dbReference type="ARBA" id="ARBA00022723"/>
    </source>
</evidence>
<keyword evidence="8" id="KW-0503">Monooxygenase</keyword>
<comment type="caution">
    <text evidence="11">The sequence shown here is derived from an EMBL/GenBank/DDBJ whole genome shotgun (WGS) entry which is preliminary data.</text>
</comment>
<keyword evidence="8" id="KW-0560">Oxidoreductase</keyword>
<comment type="subcellular location">
    <subcellularLocation>
        <location evidence="2">Membrane</location>
    </subcellularLocation>
</comment>
<dbReference type="InterPro" id="IPR036396">
    <property type="entry name" value="Cyt_P450_sf"/>
</dbReference>
<dbReference type="PANTHER" id="PTHR46206">
    <property type="entry name" value="CYTOCHROME P450"/>
    <property type="match status" value="1"/>
</dbReference>
<keyword evidence="12" id="KW-1185">Reference proteome</keyword>
<keyword evidence="6" id="KW-0479">Metal-binding</keyword>
<dbReference type="OrthoDB" id="1844152at2759"/>
<dbReference type="AlphaFoldDB" id="A0A2T9ZDS3"/>
<dbReference type="PANTHER" id="PTHR46206:SF5">
    <property type="entry name" value="P450, PUTATIVE (EUROFUNG)-RELATED"/>
    <property type="match status" value="1"/>
</dbReference>
<evidence type="ECO:0000256" key="2">
    <source>
        <dbReference type="ARBA" id="ARBA00004370"/>
    </source>
</evidence>
<evidence type="ECO:0000256" key="10">
    <source>
        <dbReference type="SAM" id="Phobius"/>
    </source>
</evidence>
<comment type="similarity">
    <text evidence="3">Belongs to the cytochrome P450 family.</text>
</comment>
<dbReference type="Gene3D" id="1.10.630.10">
    <property type="entry name" value="Cytochrome P450"/>
    <property type="match status" value="1"/>
</dbReference>
<keyword evidence="4" id="KW-0408">Iron</keyword>
<evidence type="ECO:0000313" key="11">
    <source>
        <dbReference type="EMBL" id="PVV02725.1"/>
    </source>
</evidence>
<evidence type="ECO:0000256" key="9">
    <source>
        <dbReference type="ARBA" id="ARBA00023136"/>
    </source>
</evidence>
<dbReference type="GO" id="GO:0016705">
    <property type="term" value="F:oxidoreductase activity, acting on paired donors, with incorporation or reduction of molecular oxygen"/>
    <property type="evidence" value="ECO:0007669"/>
    <property type="project" value="InterPro"/>
</dbReference>
<dbReference type="GO" id="GO:0004497">
    <property type="term" value="F:monooxygenase activity"/>
    <property type="evidence" value="ECO:0007669"/>
    <property type="project" value="UniProtKB-KW"/>
</dbReference>